<sequence length="688" mass="72798">MSVGIGRLNPAFGSSRSASSAYQKSDDRFARQDRCGPPPEFPLASPCPGIVHHLSGTIAHALAPPARRCGRDGPVVRPPPGRGDPTWTGERRPSPSLRRGGSRTPFDSRLATRRLRATFARPFLAKPSRSRAPPRKKCADGGRANGRAAVPTGDPRAPTGPTGPAGLNPPADRADPTRLPLNGFTPLELSLQSSFQLSSRYLSTIGLVRYLALDGVYHPLWAAFPSNPTPRRTALGGAGPPPPHTVHGLSLHQKDLGPGPRRERSSVRHISLARGRAGIPPGPASAGLHLHCAVGARGHPLTRACVRLLGPCFKTGRSAPVDAHTGSEGPRPSPVGRREGARTLPTTPGVSGKVGAWGLCKARDPEAASHLRPPTLPGQTGAGRGAPPRKKCADGGRANGRAAVPTGDPRAPTGPTGPAGLNPPADRADPTRLPLNGFTPLELSLQSSFQLSLTRVVSPDLRSHSRGRGGRPLSPEGREAGLSRVGRRRAQRTPPETPRTLPLTNDGVRPSARELGVETPGPRRTERTCRRRPPRPPEGTRETEGALPPKRRPPTDESWRSPSRGQRRGFRPTGSHEGGPPVLEPQTRRRPPLPVGEGETVEGARGGRAEADPGGLHLGGRRRSKAPTKFPAAGTRRPRSIGKRPVGVAPEEPGPQCAQVSMINVSCTTLVLAASCVLHRRTSRVIHR</sequence>
<dbReference type="InterPro" id="IPR044792">
    <property type="entry name" value="TAR1"/>
</dbReference>
<evidence type="ECO:0000313" key="2">
    <source>
        <dbReference type="EMBL" id="KAF4094647.1"/>
    </source>
</evidence>
<feature type="compositionally biased region" description="Basic and acidic residues" evidence="1">
    <location>
        <begin position="24"/>
        <end position="34"/>
    </location>
</feature>
<feature type="compositionally biased region" description="Low complexity" evidence="1">
    <location>
        <begin position="94"/>
        <end position="105"/>
    </location>
</feature>
<proteinExistence type="predicted"/>
<evidence type="ECO:0000256" key="1">
    <source>
        <dbReference type="SAM" id="MobiDB-lite"/>
    </source>
</evidence>
<dbReference type="Proteomes" id="UP000579812">
    <property type="component" value="Unassembled WGS sequence"/>
</dbReference>
<gene>
    <name evidence="2" type="ORF">G5714_024578</name>
</gene>
<evidence type="ECO:0000313" key="3">
    <source>
        <dbReference type="Proteomes" id="UP000579812"/>
    </source>
</evidence>
<name>A0A7J6BHP6_9TELE</name>
<organism evidence="2 3">
    <name type="scientific">Onychostoma macrolepis</name>
    <dbReference type="NCBI Taxonomy" id="369639"/>
    <lineage>
        <taxon>Eukaryota</taxon>
        <taxon>Metazoa</taxon>
        <taxon>Chordata</taxon>
        <taxon>Craniata</taxon>
        <taxon>Vertebrata</taxon>
        <taxon>Euteleostomi</taxon>
        <taxon>Actinopterygii</taxon>
        <taxon>Neopterygii</taxon>
        <taxon>Teleostei</taxon>
        <taxon>Ostariophysi</taxon>
        <taxon>Cypriniformes</taxon>
        <taxon>Cyprinidae</taxon>
        <taxon>Acrossocheilinae</taxon>
        <taxon>Onychostoma</taxon>
    </lineage>
</organism>
<dbReference type="PANTHER" id="PTHR47188:SF1">
    <property type="entry name" value="PROTEIN TAR1"/>
    <property type="match status" value="1"/>
</dbReference>
<feature type="compositionally biased region" description="Basic and acidic residues" evidence="1">
    <location>
        <begin position="252"/>
        <end position="263"/>
    </location>
</feature>
<comment type="caution">
    <text evidence="2">The sequence shown here is derived from an EMBL/GenBank/DDBJ whole genome shotgun (WGS) entry which is preliminary data.</text>
</comment>
<dbReference type="AlphaFoldDB" id="A0A7J6BHP6"/>
<feature type="compositionally biased region" description="Basic and acidic residues" evidence="1">
    <location>
        <begin position="511"/>
        <end position="528"/>
    </location>
</feature>
<feature type="region of interest" description="Disordered" evidence="1">
    <location>
        <begin position="458"/>
        <end position="647"/>
    </location>
</feature>
<dbReference type="EMBL" id="JAAMOB010000037">
    <property type="protein sequence ID" value="KAF4094647.1"/>
    <property type="molecule type" value="Genomic_DNA"/>
</dbReference>
<protein>
    <submittedName>
        <fullName evidence="2">Uncharacterized protein</fullName>
    </submittedName>
</protein>
<keyword evidence="3" id="KW-1185">Reference proteome</keyword>
<reference evidence="2 3" key="1">
    <citation type="submission" date="2020-04" db="EMBL/GenBank/DDBJ databases">
        <title>Chromosome-level genome assembly of a cyprinid fish Onychostoma macrolepis by integration of Nanopore Sequencing, Bionano and Hi-C technology.</title>
        <authorList>
            <person name="Wang D."/>
        </authorList>
    </citation>
    <scope>NUCLEOTIDE SEQUENCE [LARGE SCALE GENOMIC DNA]</scope>
    <source>
        <strain evidence="2">SWU-2019</strain>
        <tissue evidence="2">Muscle</tissue>
    </source>
</reference>
<feature type="compositionally biased region" description="Low complexity" evidence="1">
    <location>
        <begin position="492"/>
        <end position="504"/>
    </location>
</feature>
<feature type="compositionally biased region" description="Low complexity" evidence="1">
    <location>
        <begin position="405"/>
        <end position="425"/>
    </location>
</feature>
<dbReference type="GO" id="GO:0043457">
    <property type="term" value="P:regulation of cellular respiration"/>
    <property type="evidence" value="ECO:0007669"/>
    <property type="project" value="InterPro"/>
</dbReference>
<feature type="region of interest" description="Disordered" evidence="1">
    <location>
        <begin position="316"/>
        <end position="435"/>
    </location>
</feature>
<feature type="region of interest" description="Disordered" evidence="1">
    <location>
        <begin position="232"/>
        <end position="263"/>
    </location>
</feature>
<feature type="compositionally biased region" description="Low complexity" evidence="1">
    <location>
        <begin position="151"/>
        <end position="171"/>
    </location>
</feature>
<feature type="region of interest" description="Disordered" evidence="1">
    <location>
        <begin position="64"/>
        <end position="173"/>
    </location>
</feature>
<feature type="region of interest" description="Disordered" evidence="1">
    <location>
        <begin position="1"/>
        <end position="41"/>
    </location>
</feature>
<dbReference type="PANTHER" id="PTHR47188">
    <property type="entry name" value="PROTEIN TAR1"/>
    <property type="match status" value="1"/>
</dbReference>
<accession>A0A7J6BHP6</accession>